<reference evidence="2" key="1">
    <citation type="journal article" date="2023" name="Mol. Phylogenet. Evol.">
        <title>Genome-scale phylogeny and comparative genomics of the fungal order Sordariales.</title>
        <authorList>
            <person name="Hensen N."/>
            <person name="Bonometti L."/>
            <person name="Westerberg I."/>
            <person name="Brannstrom I.O."/>
            <person name="Guillou S."/>
            <person name="Cros-Aarteil S."/>
            <person name="Calhoun S."/>
            <person name="Haridas S."/>
            <person name="Kuo A."/>
            <person name="Mondo S."/>
            <person name="Pangilinan J."/>
            <person name="Riley R."/>
            <person name="LaButti K."/>
            <person name="Andreopoulos B."/>
            <person name="Lipzen A."/>
            <person name="Chen C."/>
            <person name="Yan M."/>
            <person name="Daum C."/>
            <person name="Ng V."/>
            <person name="Clum A."/>
            <person name="Steindorff A."/>
            <person name="Ohm R.A."/>
            <person name="Martin F."/>
            <person name="Silar P."/>
            <person name="Natvig D.O."/>
            <person name="Lalanne C."/>
            <person name="Gautier V."/>
            <person name="Ament-Velasquez S.L."/>
            <person name="Kruys A."/>
            <person name="Hutchinson M.I."/>
            <person name="Powell A.J."/>
            <person name="Barry K."/>
            <person name="Miller A.N."/>
            <person name="Grigoriev I.V."/>
            <person name="Debuchy R."/>
            <person name="Gladieux P."/>
            <person name="Hiltunen Thoren M."/>
            <person name="Johannesson H."/>
        </authorList>
    </citation>
    <scope>NUCLEOTIDE SEQUENCE</scope>
    <source>
        <strain evidence="2">CBS 232.78</strain>
    </source>
</reference>
<gene>
    <name evidence="2" type="ORF">B0H63DRAFT_279178</name>
</gene>
<dbReference type="Proteomes" id="UP001285441">
    <property type="component" value="Unassembled WGS sequence"/>
</dbReference>
<evidence type="ECO:0000256" key="1">
    <source>
        <dbReference type="SAM" id="MobiDB-lite"/>
    </source>
</evidence>
<name>A0AAE0KEV1_9PEZI</name>
<organism evidence="2 3">
    <name type="scientific">Podospora didyma</name>
    <dbReference type="NCBI Taxonomy" id="330526"/>
    <lineage>
        <taxon>Eukaryota</taxon>
        <taxon>Fungi</taxon>
        <taxon>Dikarya</taxon>
        <taxon>Ascomycota</taxon>
        <taxon>Pezizomycotina</taxon>
        <taxon>Sordariomycetes</taxon>
        <taxon>Sordariomycetidae</taxon>
        <taxon>Sordariales</taxon>
        <taxon>Podosporaceae</taxon>
        <taxon>Podospora</taxon>
    </lineage>
</organism>
<dbReference type="EMBL" id="JAULSW010000007">
    <property type="protein sequence ID" value="KAK3375438.1"/>
    <property type="molecule type" value="Genomic_DNA"/>
</dbReference>
<feature type="region of interest" description="Disordered" evidence="1">
    <location>
        <begin position="97"/>
        <end position="149"/>
    </location>
</feature>
<sequence length="240" mass="27047">MRPSSLPFLCSRTVSRRFSSSKRNLPVERTMKKLAPPEYSSVFIHPTSTQPTPISWNDEKLVRPSIPPCSSSKQYTATNTGPVESEQTRVCLLPKAFPPSDTHHASPTIHSISATMEKEKIQKSIRKQPTNRIPSGSKKQRRKFPPHRDSVYSLSPLRKRRALFLPANEAIAYPISFFFPLRYRTTYSPSLSPFVPAGPLPGVVRLGVFFQNALKRICNPILSFWAKRSHLREGGGGYTI</sequence>
<keyword evidence="3" id="KW-1185">Reference proteome</keyword>
<accession>A0AAE0KEV1</accession>
<evidence type="ECO:0000313" key="3">
    <source>
        <dbReference type="Proteomes" id="UP001285441"/>
    </source>
</evidence>
<reference evidence="2" key="2">
    <citation type="submission" date="2023-06" db="EMBL/GenBank/DDBJ databases">
        <authorList>
            <consortium name="Lawrence Berkeley National Laboratory"/>
            <person name="Haridas S."/>
            <person name="Hensen N."/>
            <person name="Bonometti L."/>
            <person name="Westerberg I."/>
            <person name="Brannstrom I.O."/>
            <person name="Guillou S."/>
            <person name="Cros-Aarteil S."/>
            <person name="Calhoun S."/>
            <person name="Kuo A."/>
            <person name="Mondo S."/>
            <person name="Pangilinan J."/>
            <person name="Riley R."/>
            <person name="LaButti K."/>
            <person name="Andreopoulos B."/>
            <person name="Lipzen A."/>
            <person name="Chen C."/>
            <person name="Yanf M."/>
            <person name="Daum C."/>
            <person name="Ng V."/>
            <person name="Clum A."/>
            <person name="Steindorff A."/>
            <person name="Ohm R."/>
            <person name="Martin F."/>
            <person name="Silar P."/>
            <person name="Natvig D."/>
            <person name="Lalanne C."/>
            <person name="Gautier V."/>
            <person name="Ament-velasquez S.L."/>
            <person name="Kruys A."/>
            <person name="Hutchinson M.I."/>
            <person name="Powell A.J."/>
            <person name="Barry K."/>
            <person name="Miller A.N."/>
            <person name="Grigoriev I.V."/>
            <person name="Debuchy R."/>
            <person name="Gladieux P."/>
            <person name="Thoren M.H."/>
            <person name="Johannesson H."/>
        </authorList>
    </citation>
    <scope>NUCLEOTIDE SEQUENCE</scope>
    <source>
        <strain evidence="2">CBS 232.78</strain>
    </source>
</reference>
<evidence type="ECO:0000313" key="2">
    <source>
        <dbReference type="EMBL" id="KAK3375438.1"/>
    </source>
</evidence>
<proteinExistence type="predicted"/>
<dbReference type="AlphaFoldDB" id="A0AAE0KEV1"/>
<comment type="caution">
    <text evidence="2">The sequence shown here is derived from an EMBL/GenBank/DDBJ whole genome shotgun (WGS) entry which is preliminary data.</text>
</comment>
<protein>
    <submittedName>
        <fullName evidence="2">Uncharacterized protein</fullName>
    </submittedName>
</protein>